<reference evidence="1" key="1">
    <citation type="submission" date="2020-10" db="EMBL/GenBank/DDBJ databases">
        <title>Taxonomic study of unclassified bacteria belonging to the class Ktedonobacteria.</title>
        <authorList>
            <person name="Yabe S."/>
            <person name="Wang C.M."/>
            <person name="Zheng Y."/>
            <person name="Sakai Y."/>
            <person name="Cavaletti L."/>
            <person name="Monciardini P."/>
            <person name="Donadio S."/>
        </authorList>
    </citation>
    <scope>NUCLEOTIDE SEQUENCE</scope>
    <source>
        <strain evidence="1">SOSP1-1</strain>
    </source>
</reference>
<keyword evidence="2" id="KW-1185">Reference proteome</keyword>
<sequence>MSTLQEQAPDILTRESWQAGLQYYDFLLRATFRADGSGEHEYGEAQGMRSTVTFRYHIVDSTHIHFEFTGIEYGEEEAEGLEEADASRTVAFELEEGPFTVEEPYEVKEYCYRLRFANDPFPDTPSDDKDPFLTYYA</sequence>
<dbReference type="EMBL" id="BNJF01000005">
    <property type="protein sequence ID" value="GHO49502.1"/>
    <property type="molecule type" value="Genomic_DNA"/>
</dbReference>
<evidence type="ECO:0000313" key="2">
    <source>
        <dbReference type="Proteomes" id="UP000612362"/>
    </source>
</evidence>
<gene>
    <name evidence="1" type="ORF">KSX_76650</name>
</gene>
<protein>
    <submittedName>
        <fullName evidence="1">Uncharacterized protein</fullName>
    </submittedName>
</protein>
<dbReference type="Proteomes" id="UP000612362">
    <property type="component" value="Unassembled WGS sequence"/>
</dbReference>
<comment type="caution">
    <text evidence="1">The sequence shown here is derived from an EMBL/GenBank/DDBJ whole genome shotgun (WGS) entry which is preliminary data.</text>
</comment>
<name>A0A8J3I3J2_9CHLR</name>
<dbReference type="AlphaFoldDB" id="A0A8J3I3J2"/>
<accession>A0A8J3I3J2</accession>
<dbReference type="RefSeq" id="WP_220198617.1">
    <property type="nucleotide sequence ID" value="NZ_BNJF01000005.1"/>
</dbReference>
<proteinExistence type="predicted"/>
<evidence type="ECO:0000313" key="1">
    <source>
        <dbReference type="EMBL" id="GHO49502.1"/>
    </source>
</evidence>
<organism evidence="1 2">
    <name type="scientific">Ktedonospora formicarum</name>
    <dbReference type="NCBI Taxonomy" id="2778364"/>
    <lineage>
        <taxon>Bacteria</taxon>
        <taxon>Bacillati</taxon>
        <taxon>Chloroflexota</taxon>
        <taxon>Ktedonobacteria</taxon>
        <taxon>Ktedonobacterales</taxon>
        <taxon>Ktedonobacteraceae</taxon>
        <taxon>Ktedonospora</taxon>
    </lineage>
</organism>